<evidence type="ECO:0000313" key="9">
    <source>
        <dbReference type="Proteomes" id="UP000287651"/>
    </source>
</evidence>
<keyword evidence="4" id="KW-1133">Transmembrane helix</keyword>
<dbReference type="PANTHER" id="PTHR10994">
    <property type="entry name" value="RETICULON"/>
    <property type="match status" value="1"/>
</dbReference>
<dbReference type="GO" id="GO:0005789">
    <property type="term" value="C:endoplasmic reticulum membrane"/>
    <property type="evidence" value="ECO:0007669"/>
    <property type="project" value="UniProtKB-SubCell"/>
</dbReference>
<keyword evidence="2" id="KW-0812">Transmembrane</keyword>
<organism evidence="8 9">
    <name type="scientific">Ensete ventricosum</name>
    <name type="common">Abyssinian banana</name>
    <name type="synonym">Musa ensete</name>
    <dbReference type="NCBI Taxonomy" id="4639"/>
    <lineage>
        <taxon>Eukaryota</taxon>
        <taxon>Viridiplantae</taxon>
        <taxon>Streptophyta</taxon>
        <taxon>Embryophyta</taxon>
        <taxon>Tracheophyta</taxon>
        <taxon>Spermatophyta</taxon>
        <taxon>Magnoliopsida</taxon>
        <taxon>Liliopsida</taxon>
        <taxon>Zingiberales</taxon>
        <taxon>Musaceae</taxon>
        <taxon>Ensete</taxon>
    </lineage>
</organism>
<reference evidence="8 9" key="1">
    <citation type="journal article" date="2014" name="Agronomy (Basel)">
        <title>A Draft Genome Sequence for Ensete ventricosum, the Drought-Tolerant Tree Against Hunger.</title>
        <authorList>
            <person name="Harrison J."/>
            <person name="Moore K.A."/>
            <person name="Paszkiewicz K."/>
            <person name="Jones T."/>
            <person name="Grant M."/>
            <person name="Ambacheew D."/>
            <person name="Muzemil S."/>
            <person name="Studholme D.J."/>
        </authorList>
    </citation>
    <scope>NUCLEOTIDE SEQUENCE [LARGE SCALE GENOMIC DNA]</scope>
</reference>
<keyword evidence="3" id="KW-0256">Endoplasmic reticulum</keyword>
<dbReference type="PROSITE" id="PS50845">
    <property type="entry name" value="RETICULON"/>
    <property type="match status" value="1"/>
</dbReference>
<accession>A0A427B3S0</accession>
<evidence type="ECO:0000259" key="7">
    <source>
        <dbReference type="PROSITE" id="PS50845"/>
    </source>
</evidence>
<evidence type="ECO:0000313" key="8">
    <source>
        <dbReference type="EMBL" id="RRT83110.1"/>
    </source>
</evidence>
<evidence type="ECO:0000256" key="2">
    <source>
        <dbReference type="ARBA" id="ARBA00022692"/>
    </source>
</evidence>
<proteinExistence type="predicted"/>
<comment type="caution">
    <text evidence="8">The sequence shown here is derived from an EMBL/GenBank/DDBJ whole genome shotgun (WGS) entry which is preliminary data.</text>
</comment>
<feature type="domain" description="Reticulon" evidence="7">
    <location>
        <begin position="90"/>
        <end position="149"/>
    </location>
</feature>
<keyword evidence="5" id="KW-0472">Membrane</keyword>
<dbReference type="Proteomes" id="UP000287651">
    <property type="component" value="Unassembled WGS sequence"/>
</dbReference>
<feature type="region of interest" description="Disordered" evidence="6">
    <location>
        <begin position="1"/>
        <end position="40"/>
    </location>
</feature>
<sequence length="149" mass="16545">MMMSEIGEQASMTDTIHEYKGSSSSSDSDNEKPSANVSTKKRLFGRKEPVHVILGGGKLNGNCLQDMSSSKTCKRLFYAAPYVPWFSHNLSFAVVLIVYTAPVLYEKYEDHVDTVAEKAMVQIDKQYAVLNAKVLQKIPGGRLSSIKQH</sequence>
<evidence type="ECO:0000256" key="5">
    <source>
        <dbReference type="ARBA" id="ARBA00023136"/>
    </source>
</evidence>
<name>A0A427B3S0_ENSVE</name>
<evidence type="ECO:0000256" key="3">
    <source>
        <dbReference type="ARBA" id="ARBA00022824"/>
    </source>
</evidence>
<dbReference type="EMBL" id="AMZH03000560">
    <property type="protein sequence ID" value="RRT83110.1"/>
    <property type="molecule type" value="Genomic_DNA"/>
</dbReference>
<dbReference type="GO" id="GO:0009617">
    <property type="term" value="P:response to bacterium"/>
    <property type="evidence" value="ECO:0007669"/>
    <property type="project" value="InterPro"/>
</dbReference>
<evidence type="ECO:0000256" key="6">
    <source>
        <dbReference type="SAM" id="MobiDB-lite"/>
    </source>
</evidence>
<dbReference type="InterPro" id="IPR003388">
    <property type="entry name" value="Reticulon"/>
</dbReference>
<dbReference type="InterPro" id="IPR045064">
    <property type="entry name" value="Reticulon-like"/>
</dbReference>
<evidence type="ECO:0000256" key="4">
    <source>
        <dbReference type="ARBA" id="ARBA00022989"/>
    </source>
</evidence>
<dbReference type="PANTHER" id="PTHR10994:SF177">
    <property type="entry name" value="RETICULON-LIKE PROTEIN B15"/>
    <property type="match status" value="1"/>
</dbReference>
<protein>
    <recommendedName>
        <fullName evidence="7">Reticulon domain-containing protein</fullName>
    </recommendedName>
</protein>
<evidence type="ECO:0000256" key="1">
    <source>
        <dbReference type="ARBA" id="ARBA00004477"/>
    </source>
</evidence>
<gene>
    <name evidence="8" type="ORF">B296_00000748</name>
</gene>
<dbReference type="AlphaFoldDB" id="A0A427B3S0"/>
<comment type="subcellular location">
    <subcellularLocation>
        <location evidence="1">Endoplasmic reticulum membrane</location>
        <topology evidence="1">Multi-pass membrane protein</topology>
    </subcellularLocation>
</comment>